<evidence type="ECO:0000256" key="1">
    <source>
        <dbReference type="ARBA" id="ARBA00000085"/>
    </source>
</evidence>
<dbReference type="SUPFAM" id="SSF55874">
    <property type="entry name" value="ATPase domain of HSP90 chaperone/DNA topoisomerase II/histidine kinase"/>
    <property type="match status" value="1"/>
</dbReference>
<dbReference type="Pfam" id="PF07730">
    <property type="entry name" value="HisKA_3"/>
    <property type="match status" value="1"/>
</dbReference>
<evidence type="ECO:0000256" key="6">
    <source>
        <dbReference type="ARBA" id="ARBA00022777"/>
    </source>
</evidence>
<gene>
    <name evidence="11" type="ORF">MPLG2_3286</name>
</gene>
<dbReference type="InterPro" id="IPR036890">
    <property type="entry name" value="HATPase_C_sf"/>
</dbReference>
<evidence type="ECO:0000313" key="11">
    <source>
        <dbReference type="EMBL" id="SPD88316.1"/>
    </source>
</evidence>
<dbReference type="InterPro" id="IPR011712">
    <property type="entry name" value="Sig_transdc_His_kin_sub3_dim/P"/>
</dbReference>
<keyword evidence="9" id="KW-1133">Transmembrane helix</keyword>
<keyword evidence="9" id="KW-0812">Transmembrane</keyword>
<evidence type="ECO:0000256" key="9">
    <source>
        <dbReference type="SAM" id="Phobius"/>
    </source>
</evidence>
<dbReference type="EC" id="2.7.13.3" evidence="2"/>
<keyword evidence="4" id="KW-0808">Transferase</keyword>
<evidence type="ECO:0000256" key="2">
    <source>
        <dbReference type="ARBA" id="ARBA00012438"/>
    </source>
</evidence>
<evidence type="ECO:0000259" key="10">
    <source>
        <dbReference type="SMART" id="SM00387"/>
    </source>
</evidence>
<organism evidence="11 12">
    <name type="scientific">Micropruina glycogenica</name>
    <dbReference type="NCBI Taxonomy" id="75385"/>
    <lineage>
        <taxon>Bacteria</taxon>
        <taxon>Bacillati</taxon>
        <taxon>Actinomycetota</taxon>
        <taxon>Actinomycetes</taxon>
        <taxon>Propionibacteriales</taxon>
        <taxon>Nocardioidaceae</taxon>
        <taxon>Micropruina</taxon>
    </lineage>
</organism>
<reference evidence="11 12" key="1">
    <citation type="submission" date="2018-02" db="EMBL/GenBank/DDBJ databases">
        <authorList>
            <person name="Cohen D.B."/>
            <person name="Kent A.D."/>
        </authorList>
    </citation>
    <scope>NUCLEOTIDE SEQUENCE [LARGE SCALE GENOMIC DNA]</scope>
    <source>
        <strain evidence="11">1</strain>
    </source>
</reference>
<keyword evidence="12" id="KW-1185">Reference proteome</keyword>
<accession>A0A2N9JKL9</accession>
<dbReference type="KEGG" id="mgg:MPLG2_3286"/>
<keyword evidence="7" id="KW-0067">ATP-binding</keyword>
<dbReference type="GO" id="GO:0016020">
    <property type="term" value="C:membrane"/>
    <property type="evidence" value="ECO:0007669"/>
    <property type="project" value="InterPro"/>
</dbReference>
<proteinExistence type="predicted"/>
<dbReference type="SMART" id="SM00387">
    <property type="entry name" value="HATPase_c"/>
    <property type="match status" value="1"/>
</dbReference>
<dbReference type="AlphaFoldDB" id="A0A2N9JKL9"/>
<evidence type="ECO:0000256" key="5">
    <source>
        <dbReference type="ARBA" id="ARBA00022741"/>
    </source>
</evidence>
<dbReference type="PANTHER" id="PTHR24421">
    <property type="entry name" value="NITRATE/NITRITE SENSOR PROTEIN NARX-RELATED"/>
    <property type="match status" value="1"/>
</dbReference>
<dbReference type="InterPro" id="IPR003594">
    <property type="entry name" value="HATPase_dom"/>
</dbReference>
<keyword evidence="9" id="KW-0472">Membrane</keyword>
<feature type="transmembrane region" description="Helical" evidence="9">
    <location>
        <begin position="20"/>
        <end position="37"/>
    </location>
</feature>
<feature type="transmembrane region" description="Helical" evidence="9">
    <location>
        <begin position="92"/>
        <end position="110"/>
    </location>
</feature>
<dbReference type="CDD" id="cd16917">
    <property type="entry name" value="HATPase_UhpB-NarQ-NarX-like"/>
    <property type="match status" value="1"/>
</dbReference>
<name>A0A2N9JKL9_9ACTN</name>
<evidence type="ECO:0000256" key="3">
    <source>
        <dbReference type="ARBA" id="ARBA00022553"/>
    </source>
</evidence>
<dbReference type="GO" id="GO:0046983">
    <property type="term" value="F:protein dimerization activity"/>
    <property type="evidence" value="ECO:0007669"/>
    <property type="project" value="InterPro"/>
</dbReference>
<evidence type="ECO:0000256" key="8">
    <source>
        <dbReference type="ARBA" id="ARBA00023012"/>
    </source>
</evidence>
<evidence type="ECO:0000256" key="4">
    <source>
        <dbReference type="ARBA" id="ARBA00022679"/>
    </source>
</evidence>
<feature type="transmembrane region" description="Helical" evidence="9">
    <location>
        <begin position="141"/>
        <end position="160"/>
    </location>
</feature>
<evidence type="ECO:0000313" key="12">
    <source>
        <dbReference type="Proteomes" id="UP000238164"/>
    </source>
</evidence>
<sequence length="376" mass="39585">MWHSIWGEPRPADPPPIGRLDWLLVGVLAIAALIEGIARPGLVGQPFVTGLAVALMPALVWRRNRPLLMCVIGFAVAGLLSALAWATATDEIGLYSMMAVLILLYSLVRWGSGREIVLGLVCVAISAGFGLSVTSAGPAEVIGSVLLLLLFVAFAAVFRYRAALWDRQQRAVRNHERLALARELHDTVAHHVSAIAVQAQAGGVVVGTQPDQASGIFAAIESEASLTLAEMRAMVRVLRDDQADAYAPRLGVTALTGLVRSDSTPAVEVSLTGSLAGLPPAVDAAVYRIAQEALTNALRHARNATRVVIEVRAEGDVVRVRVVDDGLPASRAGVEHGFGLPGMTERALMLGGSLRAGPGADRGWVVEAVLPARGLT</sequence>
<protein>
    <recommendedName>
        <fullName evidence="2">histidine kinase</fullName>
        <ecNumber evidence="2">2.7.13.3</ecNumber>
    </recommendedName>
</protein>
<dbReference type="Pfam" id="PF02518">
    <property type="entry name" value="HATPase_c"/>
    <property type="match status" value="1"/>
</dbReference>
<dbReference type="Gene3D" id="3.30.565.10">
    <property type="entry name" value="Histidine kinase-like ATPase, C-terminal domain"/>
    <property type="match status" value="1"/>
</dbReference>
<feature type="transmembrane region" description="Helical" evidence="9">
    <location>
        <begin position="43"/>
        <end position="60"/>
    </location>
</feature>
<dbReference type="GO" id="GO:0000155">
    <property type="term" value="F:phosphorelay sensor kinase activity"/>
    <property type="evidence" value="ECO:0007669"/>
    <property type="project" value="InterPro"/>
</dbReference>
<dbReference type="InterPro" id="IPR050482">
    <property type="entry name" value="Sensor_HK_TwoCompSys"/>
</dbReference>
<dbReference type="Gene3D" id="1.20.5.1930">
    <property type="match status" value="1"/>
</dbReference>
<dbReference type="PANTHER" id="PTHR24421:SF10">
    <property type="entry name" value="NITRATE_NITRITE SENSOR PROTEIN NARQ"/>
    <property type="match status" value="1"/>
</dbReference>
<feature type="domain" description="Histidine kinase/HSP90-like ATPase" evidence="10">
    <location>
        <begin position="281"/>
        <end position="374"/>
    </location>
</feature>
<dbReference type="Proteomes" id="UP000238164">
    <property type="component" value="Chromosome 1"/>
</dbReference>
<comment type="catalytic activity">
    <reaction evidence="1">
        <text>ATP + protein L-histidine = ADP + protein N-phospho-L-histidine.</text>
        <dbReference type="EC" id="2.7.13.3"/>
    </reaction>
</comment>
<keyword evidence="8" id="KW-0902">Two-component regulatory system</keyword>
<keyword evidence="6 11" id="KW-0418">Kinase</keyword>
<dbReference type="GO" id="GO:0005524">
    <property type="term" value="F:ATP binding"/>
    <property type="evidence" value="ECO:0007669"/>
    <property type="project" value="UniProtKB-KW"/>
</dbReference>
<keyword evidence="3" id="KW-0597">Phosphoprotein</keyword>
<feature type="transmembrane region" description="Helical" evidence="9">
    <location>
        <begin position="67"/>
        <end position="86"/>
    </location>
</feature>
<dbReference type="EMBL" id="LT985188">
    <property type="protein sequence ID" value="SPD88316.1"/>
    <property type="molecule type" value="Genomic_DNA"/>
</dbReference>
<evidence type="ECO:0000256" key="7">
    <source>
        <dbReference type="ARBA" id="ARBA00022840"/>
    </source>
</evidence>
<feature type="transmembrane region" description="Helical" evidence="9">
    <location>
        <begin position="117"/>
        <end position="135"/>
    </location>
</feature>
<keyword evidence="5" id="KW-0547">Nucleotide-binding</keyword>